<evidence type="ECO:0000313" key="4">
    <source>
        <dbReference type="Proteomes" id="UP001176961"/>
    </source>
</evidence>
<feature type="region of interest" description="Disordered" evidence="1">
    <location>
        <begin position="96"/>
        <end position="118"/>
    </location>
</feature>
<dbReference type="Proteomes" id="UP001176961">
    <property type="component" value="Unassembled WGS sequence"/>
</dbReference>
<keyword evidence="4" id="KW-1185">Reference proteome</keyword>
<sequence length="137" mass="15254">MFFDKLLLVVVLLATVYGQEGKPRSEDRLRRYCQAPPRTLRRTEADGRRETSALFLQAGARFANPATFEEALAEAERIENLLAEAAADRLIHPSHASAPVAEYRERSSSPPRSPKVNRASGTQIFIAASLADFMLHM</sequence>
<dbReference type="AlphaFoldDB" id="A0AA36DUN9"/>
<organism evidence="3 4">
    <name type="scientific">Cylicocyclus nassatus</name>
    <name type="common">Nematode worm</name>
    <dbReference type="NCBI Taxonomy" id="53992"/>
    <lineage>
        <taxon>Eukaryota</taxon>
        <taxon>Metazoa</taxon>
        <taxon>Ecdysozoa</taxon>
        <taxon>Nematoda</taxon>
        <taxon>Chromadorea</taxon>
        <taxon>Rhabditida</taxon>
        <taxon>Rhabditina</taxon>
        <taxon>Rhabditomorpha</taxon>
        <taxon>Strongyloidea</taxon>
        <taxon>Strongylidae</taxon>
        <taxon>Cylicocyclus</taxon>
    </lineage>
</organism>
<evidence type="ECO:0000256" key="2">
    <source>
        <dbReference type="SAM" id="SignalP"/>
    </source>
</evidence>
<comment type="caution">
    <text evidence="3">The sequence shown here is derived from an EMBL/GenBank/DDBJ whole genome shotgun (WGS) entry which is preliminary data.</text>
</comment>
<feature type="chain" id="PRO_5041387599" evidence="2">
    <location>
        <begin position="19"/>
        <end position="137"/>
    </location>
</feature>
<accession>A0AA36DUN9</accession>
<name>A0AA36DUN9_CYLNA</name>
<protein>
    <submittedName>
        <fullName evidence="3">Uncharacterized protein</fullName>
    </submittedName>
</protein>
<evidence type="ECO:0000313" key="3">
    <source>
        <dbReference type="EMBL" id="CAJ0593091.1"/>
    </source>
</evidence>
<keyword evidence="2" id="KW-0732">Signal</keyword>
<reference evidence="3" key="1">
    <citation type="submission" date="2023-07" db="EMBL/GenBank/DDBJ databases">
        <authorList>
            <consortium name="CYATHOMIX"/>
        </authorList>
    </citation>
    <scope>NUCLEOTIDE SEQUENCE</scope>
    <source>
        <strain evidence="3">N/A</strain>
    </source>
</reference>
<proteinExistence type="predicted"/>
<gene>
    <name evidence="3" type="ORF">CYNAS_LOCUS5074</name>
</gene>
<dbReference type="EMBL" id="CATQJL010000112">
    <property type="protein sequence ID" value="CAJ0593091.1"/>
    <property type="molecule type" value="Genomic_DNA"/>
</dbReference>
<feature type="signal peptide" evidence="2">
    <location>
        <begin position="1"/>
        <end position="18"/>
    </location>
</feature>
<evidence type="ECO:0000256" key="1">
    <source>
        <dbReference type="SAM" id="MobiDB-lite"/>
    </source>
</evidence>